<dbReference type="RefSeq" id="WP_012431321.1">
    <property type="nucleotide sequence ID" value="NC_010681.1"/>
</dbReference>
<dbReference type="eggNOG" id="COG4974">
    <property type="taxonomic scope" value="Bacteria"/>
</dbReference>
<dbReference type="PANTHER" id="PTHR30349">
    <property type="entry name" value="PHAGE INTEGRASE-RELATED"/>
    <property type="match status" value="1"/>
</dbReference>
<dbReference type="InterPro" id="IPR013762">
    <property type="entry name" value="Integrase-like_cat_sf"/>
</dbReference>
<evidence type="ECO:0000256" key="1">
    <source>
        <dbReference type="ARBA" id="ARBA00022829"/>
    </source>
</evidence>
<dbReference type="InterPro" id="IPR010998">
    <property type="entry name" value="Integrase_recombinase_N"/>
</dbReference>
<dbReference type="InterPro" id="IPR044068">
    <property type="entry name" value="CB"/>
</dbReference>
<evidence type="ECO:0000259" key="6">
    <source>
        <dbReference type="PROSITE" id="PS51898"/>
    </source>
</evidence>
<reference evidence="8 9" key="1">
    <citation type="journal article" date="2011" name="J. Bacteriol.">
        <title>Complete genome sequence of the plant growth-promoting endophyte Burkholderia phytofirmans strain PsJN.</title>
        <authorList>
            <person name="Weilharter A."/>
            <person name="Mitter B."/>
            <person name="Shin M.V."/>
            <person name="Chain P.S."/>
            <person name="Nowak J."/>
            <person name="Sessitsch A."/>
        </authorList>
    </citation>
    <scope>NUCLEOTIDE SEQUENCE [LARGE SCALE GENOMIC DNA]</scope>
    <source>
        <strain evidence="9">DSM 17436 / LMG 22146 / PsJN</strain>
    </source>
</reference>
<protein>
    <submittedName>
        <fullName evidence="8">Integrase family protein</fullName>
    </submittedName>
</protein>
<evidence type="ECO:0000313" key="8">
    <source>
        <dbReference type="EMBL" id="ACD14672.1"/>
    </source>
</evidence>
<dbReference type="PROSITE" id="PS51898">
    <property type="entry name" value="TYR_RECOMBINASE"/>
    <property type="match status" value="1"/>
</dbReference>
<dbReference type="InterPro" id="IPR011010">
    <property type="entry name" value="DNA_brk_join_enz"/>
</dbReference>
<evidence type="ECO:0000256" key="2">
    <source>
        <dbReference type="ARBA" id="ARBA00022908"/>
    </source>
</evidence>
<dbReference type="STRING" id="398527.Bphyt_0245"/>
<sequence>MNRESLAYWLHAFFHEWLAEQRNCSRHTVLSYRDAWKLYLQFVARRHHRPVSALKLDELTADEVLAFLKHSESERRTSIGTRNCRLAAIRSFFRFVADREPLSAMQCAAVLSIPTKKGPKPEPDYLDGDEVAAILRRPDRSTPEGQRDHALLALLYNTGARIQEALDVCPSNIRLTAPAQVKLYGKGRKARICPLWPETAALLKALLERQPRPYNEPLFVNRYGGPLSAAGARFKLAQYVRAAAYDSPSLRKKRVHPHTFRHTAGVQMIAAGVDVTVIRNWFGHVSLDTTNHYARANIETKRLALEQVDRSTRPGSPPRWRRNPNLLAWLDAL</sequence>
<keyword evidence="4" id="KW-0233">DNA recombination</keyword>
<evidence type="ECO:0000259" key="7">
    <source>
        <dbReference type="PROSITE" id="PS51900"/>
    </source>
</evidence>
<feature type="domain" description="Tyr recombinase" evidence="6">
    <location>
        <begin position="121"/>
        <end position="306"/>
    </location>
</feature>
<dbReference type="HOGENOM" id="CLU_027562_9_1_4"/>
<dbReference type="GO" id="GO:0006310">
    <property type="term" value="P:DNA recombination"/>
    <property type="evidence" value="ECO:0007669"/>
    <property type="project" value="UniProtKB-KW"/>
</dbReference>
<dbReference type="GO" id="GO:0003677">
    <property type="term" value="F:DNA binding"/>
    <property type="evidence" value="ECO:0007669"/>
    <property type="project" value="UniProtKB-UniRule"/>
</dbReference>
<dbReference type="GO" id="GO:0007059">
    <property type="term" value="P:chromosome segregation"/>
    <property type="evidence" value="ECO:0007669"/>
    <property type="project" value="UniProtKB-KW"/>
</dbReference>
<dbReference type="EMBL" id="CP001052">
    <property type="protein sequence ID" value="ACD14672.1"/>
    <property type="molecule type" value="Genomic_DNA"/>
</dbReference>
<dbReference type="GO" id="GO:0015074">
    <property type="term" value="P:DNA integration"/>
    <property type="evidence" value="ECO:0007669"/>
    <property type="project" value="UniProtKB-KW"/>
</dbReference>
<dbReference type="Pfam" id="PF00589">
    <property type="entry name" value="Phage_integrase"/>
    <property type="match status" value="1"/>
</dbReference>
<proteinExistence type="predicted"/>
<keyword evidence="3 5" id="KW-0238">DNA-binding</keyword>
<name>B2T0V2_PARPJ</name>
<gene>
    <name evidence="8" type="ordered locus">Bphyt_0245</name>
</gene>
<dbReference type="KEGG" id="bpy:Bphyt_0245"/>
<dbReference type="Pfam" id="PF02899">
    <property type="entry name" value="Phage_int_SAM_1"/>
    <property type="match status" value="1"/>
</dbReference>
<dbReference type="Gene3D" id="1.10.443.10">
    <property type="entry name" value="Intergrase catalytic core"/>
    <property type="match status" value="1"/>
</dbReference>
<evidence type="ECO:0000313" key="9">
    <source>
        <dbReference type="Proteomes" id="UP000001739"/>
    </source>
</evidence>
<feature type="domain" description="Core-binding (CB)" evidence="7">
    <location>
        <begin position="4"/>
        <end position="97"/>
    </location>
</feature>
<dbReference type="OrthoDB" id="5415821at2"/>
<evidence type="ECO:0000256" key="4">
    <source>
        <dbReference type="ARBA" id="ARBA00023172"/>
    </source>
</evidence>
<dbReference type="InterPro" id="IPR050090">
    <property type="entry name" value="Tyrosine_recombinase_XerCD"/>
</dbReference>
<dbReference type="PANTHER" id="PTHR30349:SF81">
    <property type="entry name" value="TYROSINE RECOMBINASE XERC"/>
    <property type="match status" value="1"/>
</dbReference>
<dbReference type="InterPro" id="IPR004107">
    <property type="entry name" value="Integrase_SAM-like_N"/>
</dbReference>
<dbReference type="AlphaFoldDB" id="B2T0V2"/>
<dbReference type="InterPro" id="IPR002104">
    <property type="entry name" value="Integrase_catalytic"/>
</dbReference>
<organism evidence="8 9">
    <name type="scientific">Paraburkholderia phytofirmans (strain DSM 17436 / LMG 22146 / PsJN)</name>
    <name type="common">Burkholderia phytofirmans</name>
    <dbReference type="NCBI Taxonomy" id="398527"/>
    <lineage>
        <taxon>Bacteria</taxon>
        <taxon>Pseudomonadati</taxon>
        <taxon>Pseudomonadota</taxon>
        <taxon>Betaproteobacteria</taxon>
        <taxon>Burkholderiales</taxon>
        <taxon>Burkholderiaceae</taxon>
        <taxon>Paraburkholderia</taxon>
    </lineage>
</organism>
<dbReference type="Gene3D" id="1.10.150.130">
    <property type="match status" value="1"/>
</dbReference>
<evidence type="ECO:0000256" key="5">
    <source>
        <dbReference type="PROSITE-ProRule" id="PRU01248"/>
    </source>
</evidence>
<evidence type="ECO:0000256" key="3">
    <source>
        <dbReference type="ARBA" id="ARBA00023125"/>
    </source>
</evidence>
<dbReference type="SUPFAM" id="SSF56349">
    <property type="entry name" value="DNA breaking-rejoining enzymes"/>
    <property type="match status" value="1"/>
</dbReference>
<dbReference type="Proteomes" id="UP000001739">
    <property type="component" value="Chromosome 1"/>
</dbReference>
<accession>B2T0V2</accession>
<dbReference type="PROSITE" id="PS51900">
    <property type="entry name" value="CB"/>
    <property type="match status" value="1"/>
</dbReference>
<keyword evidence="1" id="KW-0159">Chromosome partition</keyword>
<keyword evidence="2" id="KW-0229">DNA integration</keyword>